<dbReference type="InterPro" id="IPR009688">
    <property type="entry name" value="FAM210A/B-like_dom"/>
</dbReference>
<keyword evidence="1" id="KW-0472">Membrane</keyword>
<keyword evidence="4" id="KW-1185">Reference proteome</keyword>
<comment type="caution">
    <text evidence="3">The sequence shown here is derived from an EMBL/GenBank/DDBJ whole genome shotgun (WGS) entry which is preliminary data.</text>
</comment>
<proteinExistence type="predicted"/>
<dbReference type="PANTHER" id="PTHR21377:SF20">
    <property type="entry name" value="OS04G0416000 PROTEIN"/>
    <property type="match status" value="1"/>
</dbReference>
<evidence type="ECO:0000259" key="2">
    <source>
        <dbReference type="Pfam" id="PF06916"/>
    </source>
</evidence>
<dbReference type="AlphaFoldDB" id="A0A8J4AUX6"/>
<dbReference type="EMBL" id="BNCO01000004">
    <property type="protein sequence ID" value="GIL47635.1"/>
    <property type="molecule type" value="Genomic_DNA"/>
</dbReference>
<organism evidence="3 4">
    <name type="scientific">Volvox africanus</name>
    <dbReference type="NCBI Taxonomy" id="51714"/>
    <lineage>
        <taxon>Eukaryota</taxon>
        <taxon>Viridiplantae</taxon>
        <taxon>Chlorophyta</taxon>
        <taxon>core chlorophytes</taxon>
        <taxon>Chlorophyceae</taxon>
        <taxon>CS clade</taxon>
        <taxon>Chlamydomonadales</taxon>
        <taxon>Volvocaceae</taxon>
        <taxon>Volvox</taxon>
    </lineage>
</organism>
<keyword evidence="1" id="KW-0812">Transmembrane</keyword>
<feature type="domain" description="DUF1279" evidence="2">
    <location>
        <begin position="83"/>
        <end position="165"/>
    </location>
</feature>
<dbReference type="PANTHER" id="PTHR21377">
    <property type="entry name" value="PROTEIN FAM210B, MITOCHONDRIAL"/>
    <property type="match status" value="1"/>
</dbReference>
<evidence type="ECO:0000256" key="1">
    <source>
        <dbReference type="SAM" id="Phobius"/>
    </source>
</evidence>
<protein>
    <recommendedName>
        <fullName evidence="2">DUF1279 domain-containing protein</fullName>
    </recommendedName>
</protein>
<feature type="transmembrane region" description="Helical" evidence="1">
    <location>
        <begin position="94"/>
        <end position="114"/>
    </location>
</feature>
<keyword evidence="1" id="KW-1133">Transmembrane helix</keyword>
<sequence length="182" mass="19440">MQASMQLSRRSSIVRRCEGTACRPFAPSRPSWQIVRVSPTTKEPEVENKSEAEIATEKYGLEAGLFKAFTSKGGDGKLSSTEQAKQLLAQYGSAYLITSISFAIVSFTACYLAIDAGVDIPTLLAKIGIQVSDTSEKVGTFALAYAAHKALSPVRFPPTVALTPVVAKYLGRKKDEGSSGSN</sequence>
<reference evidence="3" key="1">
    <citation type="journal article" date="2021" name="Proc. Natl. Acad. Sci. U.S.A.">
        <title>Three genomes in the algal genus Volvox reveal the fate of a haploid sex-determining region after a transition to homothallism.</title>
        <authorList>
            <person name="Yamamoto K."/>
            <person name="Hamaji T."/>
            <person name="Kawai-Toyooka H."/>
            <person name="Matsuzaki R."/>
            <person name="Takahashi F."/>
            <person name="Nishimura Y."/>
            <person name="Kawachi M."/>
            <person name="Noguchi H."/>
            <person name="Minakuchi Y."/>
            <person name="Umen J.G."/>
            <person name="Toyoda A."/>
            <person name="Nozaki H."/>
        </authorList>
    </citation>
    <scope>NUCLEOTIDE SEQUENCE</scope>
    <source>
        <strain evidence="3">NIES-3780</strain>
    </source>
</reference>
<gene>
    <name evidence="3" type="ORF">Vafri_4403</name>
</gene>
<evidence type="ECO:0000313" key="3">
    <source>
        <dbReference type="EMBL" id="GIL47635.1"/>
    </source>
</evidence>
<dbReference type="InterPro" id="IPR045866">
    <property type="entry name" value="FAM210A/B-like"/>
</dbReference>
<name>A0A8J4AUX6_9CHLO</name>
<accession>A0A8J4AUX6</accession>
<dbReference type="Proteomes" id="UP000747399">
    <property type="component" value="Unassembled WGS sequence"/>
</dbReference>
<evidence type="ECO:0000313" key="4">
    <source>
        <dbReference type="Proteomes" id="UP000747399"/>
    </source>
</evidence>
<dbReference type="Pfam" id="PF06916">
    <property type="entry name" value="FAM210A-B_dom"/>
    <property type="match status" value="1"/>
</dbReference>